<gene>
    <name evidence="1" type="ORF">E2C01_073567</name>
</gene>
<dbReference type="EMBL" id="VSRR010050109">
    <property type="protein sequence ID" value="MPC79055.1"/>
    <property type="molecule type" value="Genomic_DNA"/>
</dbReference>
<protein>
    <submittedName>
        <fullName evidence="1">Uncharacterized protein</fullName>
    </submittedName>
</protein>
<name>A0A5B7IA28_PORTR</name>
<accession>A0A5B7IA28</accession>
<keyword evidence="2" id="KW-1185">Reference proteome</keyword>
<sequence>MTFLSEETSRPGTQLYLQCVTESWSEAGRGGEAWGEAGSGGAEEQSVLRRDFEHYPEAFPATPLLLKGSR</sequence>
<evidence type="ECO:0000313" key="1">
    <source>
        <dbReference type="EMBL" id="MPC79055.1"/>
    </source>
</evidence>
<reference evidence="1 2" key="1">
    <citation type="submission" date="2019-05" db="EMBL/GenBank/DDBJ databases">
        <title>Another draft genome of Portunus trituberculatus and its Hox gene families provides insights of decapod evolution.</title>
        <authorList>
            <person name="Jeong J.-H."/>
            <person name="Song I."/>
            <person name="Kim S."/>
            <person name="Choi T."/>
            <person name="Kim D."/>
            <person name="Ryu S."/>
            <person name="Kim W."/>
        </authorList>
    </citation>
    <scope>NUCLEOTIDE SEQUENCE [LARGE SCALE GENOMIC DNA]</scope>
    <source>
        <tissue evidence="1">Muscle</tissue>
    </source>
</reference>
<evidence type="ECO:0000313" key="2">
    <source>
        <dbReference type="Proteomes" id="UP000324222"/>
    </source>
</evidence>
<dbReference type="AlphaFoldDB" id="A0A5B7IA28"/>
<dbReference type="Proteomes" id="UP000324222">
    <property type="component" value="Unassembled WGS sequence"/>
</dbReference>
<organism evidence="1 2">
    <name type="scientific">Portunus trituberculatus</name>
    <name type="common">Swimming crab</name>
    <name type="synonym">Neptunus trituberculatus</name>
    <dbReference type="NCBI Taxonomy" id="210409"/>
    <lineage>
        <taxon>Eukaryota</taxon>
        <taxon>Metazoa</taxon>
        <taxon>Ecdysozoa</taxon>
        <taxon>Arthropoda</taxon>
        <taxon>Crustacea</taxon>
        <taxon>Multicrustacea</taxon>
        <taxon>Malacostraca</taxon>
        <taxon>Eumalacostraca</taxon>
        <taxon>Eucarida</taxon>
        <taxon>Decapoda</taxon>
        <taxon>Pleocyemata</taxon>
        <taxon>Brachyura</taxon>
        <taxon>Eubrachyura</taxon>
        <taxon>Portunoidea</taxon>
        <taxon>Portunidae</taxon>
        <taxon>Portuninae</taxon>
        <taxon>Portunus</taxon>
    </lineage>
</organism>
<proteinExistence type="predicted"/>
<comment type="caution">
    <text evidence="1">The sequence shown here is derived from an EMBL/GenBank/DDBJ whole genome shotgun (WGS) entry which is preliminary data.</text>
</comment>